<evidence type="ECO:0000256" key="8">
    <source>
        <dbReference type="SAM" id="MobiDB-lite"/>
    </source>
</evidence>
<dbReference type="Proteomes" id="UP000265566">
    <property type="component" value="Chromosome 1"/>
</dbReference>
<feature type="compositionally biased region" description="Acidic residues" evidence="8">
    <location>
        <begin position="211"/>
        <end position="220"/>
    </location>
</feature>
<accession>A0A396JYN9</accession>
<sequence>MKKKMCFSDHKPKTNHVHHSSLQKPKYPSFSFIDYSNPNQHKTKTLSSTTNDAGKQKMIWFFSYSVGKQNQHSCDVCNKVFTSNKALNGHMICHSPTAASSSSAQSYDDHFLPPKKRQVLRRRSYMNNDDDAIAAETLLHISHGGFETPQDCKEPAASNQSIEEKKMNEGETELGSKVVKNFDLNELPSNDVMNFELPSDDVKNLDLNEFSSDDCEDETN</sequence>
<dbReference type="PANTHER" id="PTHR45988">
    <property type="entry name" value="C2H2 TYPE ZINC FINGER TRANSCRIPTION FACTOR FAMILY-RELATED"/>
    <property type="match status" value="1"/>
</dbReference>
<dbReference type="SMART" id="SM00355">
    <property type="entry name" value="ZnF_C2H2"/>
    <property type="match status" value="1"/>
</dbReference>
<evidence type="ECO:0000259" key="9">
    <source>
        <dbReference type="PROSITE" id="PS50157"/>
    </source>
</evidence>
<protein>
    <submittedName>
        <fullName evidence="10">Putative transcription factor C2H2 family</fullName>
    </submittedName>
</protein>
<feature type="compositionally biased region" description="Basic and acidic residues" evidence="8">
    <location>
        <begin position="1"/>
        <end position="12"/>
    </location>
</feature>
<keyword evidence="6" id="KW-0804">Transcription</keyword>
<reference evidence="11" key="1">
    <citation type="journal article" date="2018" name="Nat. Plants">
        <title>Whole-genome landscape of Medicago truncatula symbiotic genes.</title>
        <authorList>
            <person name="Pecrix Y."/>
            <person name="Staton S.E."/>
            <person name="Sallet E."/>
            <person name="Lelandais-Briere C."/>
            <person name="Moreau S."/>
            <person name="Carrere S."/>
            <person name="Blein T."/>
            <person name="Jardinaud M.F."/>
            <person name="Latrasse D."/>
            <person name="Zouine M."/>
            <person name="Zahm M."/>
            <person name="Kreplak J."/>
            <person name="Mayjonade B."/>
            <person name="Satge C."/>
            <person name="Perez M."/>
            <person name="Cauet S."/>
            <person name="Marande W."/>
            <person name="Chantry-Darmon C."/>
            <person name="Lopez-Roques C."/>
            <person name="Bouchez O."/>
            <person name="Berard A."/>
            <person name="Debelle F."/>
            <person name="Munos S."/>
            <person name="Bendahmane A."/>
            <person name="Berges H."/>
            <person name="Niebel A."/>
            <person name="Buitink J."/>
            <person name="Frugier F."/>
            <person name="Benhamed M."/>
            <person name="Crespi M."/>
            <person name="Gouzy J."/>
            <person name="Gamas P."/>
        </authorList>
    </citation>
    <scope>NUCLEOTIDE SEQUENCE [LARGE SCALE GENOMIC DNA]</scope>
    <source>
        <strain evidence="11">cv. Jemalong A17</strain>
    </source>
</reference>
<dbReference type="Gene3D" id="3.30.160.60">
    <property type="entry name" value="Classic Zinc Finger"/>
    <property type="match status" value="1"/>
</dbReference>
<evidence type="ECO:0000256" key="2">
    <source>
        <dbReference type="ARBA" id="ARBA00022737"/>
    </source>
</evidence>
<keyword evidence="2" id="KW-0677">Repeat</keyword>
<dbReference type="EMBL" id="PSQE01000001">
    <property type="protein sequence ID" value="RHN79737.1"/>
    <property type="molecule type" value="Genomic_DNA"/>
</dbReference>
<evidence type="ECO:0000256" key="1">
    <source>
        <dbReference type="ARBA" id="ARBA00022723"/>
    </source>
</evidence>
<evidence type="ECO:0000313" key="11">
    <source>
        <dbReference type="Proteomes" id="UP000265566"/>
    </source>
</evidence>
<evidence type="ECO:0000256" key="4">
    <source>
        <dbReference type="ARBA" id="ARBA00022833"/>
    </source>
</evidence>
<dbReference type="Pfam" id="PF13912">
    <property type="entry name" value="zf-C2H2_6"/>
    <property type="match status" value="1"/>
</dbReference>
<feature type="domain" description="C2H2-type" evidence="9">
    <location>
        <begin position="72"/>
        <end position="99"/>
    </location>
</feature>
<keyword evidence="1" id="KW-0479">Metal-binding</keyword>
<dbReference type="InterPro" id="IPR036236">
    <property type="entry name" value="Znf_C2H2_sf"/>
</dbReference>
<name>A0A396JYN9_MEDTR</name>
<dbReference type="Gramene" id="rna3569">
    <property type="protein sequence ID" value="RHN79737.1"/>
    <property type="gene ID" value="gene3569"/>
</dbReference>
<evidence type="ECO:0000256" key="7">
    <source>
        <dbReference type="PROSITE-ProRule" id="PRU00042"/>
    </source>
</evidence>
<feature type="region of interest" description="Disordered" evidence="8">
    <location>
        <begin position="195"/>
        <end position="220"/>
    </location>
</feature>
<dbReference type="SUPFAM" id="SSF57667">
    <property type="entry name" value="beta-beta-alpha zinc fingers"/>
    <property type="match status" value="1"/>
</dbReference>
<organism evidence="10 11">
    <name type="scientific">Medicago truncatula</name>
    <name type="common">Barrel medic</name>
    <name type="synonym">Medicago tribuloides</name>
    <dbReference type="NCBI Taxonomy" id="3880"/>
    <lineage>
        <taxon>Eukaryota</taxon>
        <taxon>Viridiplantae</taxon>
        <taxon>Streptophyta</taxon>
        <taxon>Embryophyta</taxon>
        <taxon>Tracheophyta</taxon>
        <taxon>Spermatophyta</taxon>
        <taxon>Magnoliopsida</taxon>
        <taxon>eudicotyledons</taxon>
        <taxon>Gunneridae</taxon>
        <taxon>Pentapetalae</taxon>
        <taxon>rosids</taxon>
        <taxon>fabids</taxon>
        <taxon>Fabales</taxon>
        <taxon>Fabaceae</taxon>
        <taxon>Papilionoideae</taxon>
        <taxon>50 kb inversion clade</taxon>
        <taxon>NPAAA clade</taxon>
        <taxon>Hologalegina</taxon>
        <taxon>IRL clade</taxon>
        <taxon>Trifolieae</taxon>
        <taxon>Medicago</taxon>
    </lineage>
</organism>
<dbReference type="GO" id="GO:0003700">
    <property type="term" value="F:DNA-binding transcription factor activity"/>
    <property type="evidence" value="ECO:0007669"/>
    <property type="project" value="InterPro"/>
</dbReference>
<keyword evidence="5" id="KW-0805">Transcription regulation</keyword>
<dbReference type="InterPro" id="IPR044653">
    <property type="entry name" value="AZF1/2/3-like"/>
</dbReference>
<dbReference type="PANTHER" id="PTHR45988:SF90">
    <property type="entry name" value="ZINC FINGER PROTEIN ZAT10-LIKE"/>
    <property type="match status" value="1"/>
</dbReference>
<evidence type="ECO:0000256" key="6">
    <source>
        <dbReference type="ARBA" id="ARBA00023163"/>
    </source>
</evidence>
<evidence type="ECO:0000256" key="3">
    <source>
        <dbReference type="ARBA" id="ARBA00022771"/>
    </source>
</evidence>
<evidence type="ECO:0000313" key="10">
    <source>
        <dbReference type="EMBL" id="RHN79737.1"/>
    </source>
</evidence>
<feature type="region of interest" description="Disordered" evidence="8">
    <location>
        <begin position="146"/>
        <end position="176"/>
    </location>
</feature>
<dbReference type="PROSITE" id="PS50157">
    <property type="entry name" value="ZINC_FINGER_C2H2_2"/>
    <property type="match status" value="1"/>
</dbReference>
<evidence type="ECO:0000256" key="5">
    <source>
        <dbReference type="ARBA" id="ARBA00023015"/>
    </source>
</evidence>
<dbReference type="PROSITE" id="PS00028">
    <property type="entry name" value="ZINC_FINGER_C2H2_1"/>
    <property type="match status" value="1"/>
</dbReference>
<keyword evidence="3 7" id="KW-0863">Zinc-finger</keyword>
<keyword evidence="4" id="KW-0862">Zinc</keyword>
<proteinExistence type="predicted"/>
<dbReference type="GO" id="GO:0043565">
    <property type="term" value="F:sequence-specific DNA binding"/>
    <property type="evidence" value="ECO:0007669"/>
    <property type="project" value="UniProtKB-ARBA"/>
</dbReference>
<comment type="caution">
    <text evidence="10">The sequence shown here is derived from an EMBL/GenBank/DDBJ whole genome shotgun (WGS) entry which is preliminary data.</text>
</comment>
<gene>
    <name evidence="10" type="ORF">MtrunA17_Chr1g0180581</name>
</gene>
<dbReference type="InterPro" id="IPR013087">
    <property type="entry name" value="Znf_C2H2_type"/>
</dbReference>
<dbReference type="AlphaFoldDB" id="A0A396JYN9"/>
<dbReference type="GO" id="GO:0008270">
    <property type="term" value="F:zinc ion binding"/>
    <property type="evidence" value="ECO:0007669"/>
    <property type="project" value="UniProtKB-KW"/>
</dbReference>
<feature type="region of interest" description="Disordered" evidence="8">
    <location>
        <begin position="1"/>
        <end position="23"/>
    </location>
</feature>